<keyword evidence="1" id="KW-0812">Transmembrane</keyword>
<evidence type="ECO:0000313" key="2">
    <source>
        <dbReference type="EMBL" id="MCE5171327.1"/>
    </source>
</evidence>
<accession>A0ABS8YJH7</accession>
<organism evidence="2 3">
    <name type="scientific">Paenibacillus profundus</name>
    <dbReference type="NCBI Taxonomy" id="1173085"/>
    <lineage>
        <taxon>Bacteria</taxon>
        <taxon>Bacillati</taxon>
        <taxon>Bacillota</taxon>
        <taxon>Bacilli</taxon>
        <taxon>Bacillales</taxon>
        <taxon>Paenibacillaceae</taxon>
        <taxon>Paenibacillus</taxon>
    </lineage>
</organism>
<evidence type="ECO:0000256" key="1">
    <source>
        <dbReference type="SAM" id="Phobius"/>
    </source>
</evidence>
<reference evidence="2 3" key="1">
    <citation type="submission" date="2021-11" db="EMBL/GenBank/DDBJ databases">
        <title>Draft genome sequence of Paenibacillus profundus YoMME, a new Gram-positive bacteria with exoelectrogenic properties.</title>
        <authorList>
            <person name="Hubenova Y."/>
            <person name="Hubenova E."/>
            <person name="Manasiev Y."/>
            <person name="Peykov S."/>
            <person name="Mitov M."/>
        </authorList>
    </citation>
    <scope>NUCLEOTIDE SEQUENCE [LARGE SCALE GENOMIC DNA]</scope>
    <source>
        <strain evidence="2 3">YoMME</strain>
    </source>
</reference>
<comment type="caution">
    <text evidence="2">The sequence shown here is derived from an EMBL/GenBank/DDBJ whole genome shotgun (WGS) entry which is preliminary data.</text>
</comment>
<protein>
    <submittedName>
        <fullName evidence="2">Uncharacterized protein</fullName>
    </submittedName>
</protein>
<sequence length="45" mass="5168">MSGKPPLGLQINDWFERYMFILVPGSLMLGVLFNEMLISSIWLIP</sequence>
<evidence type="ECO:0000313" key="3">
    <source>
        <dbReference type="Proteomes" id="UP001199916"/>
    </source>
</evidence>
<dbReference type="RefSeq" id="WP_233697833.1">
    <property type="nucleotide sequence ID" value="NZ_JAJNBZ010000016.1"/>
</dbReference>
<dbReference type="EMBL" id="JAJNBZ010000016">
    <property type="protein sequence ID" value="MCE5171327.1"/>
    <property type="molecule type" value="Genomic_DNA"/>
</dbReference>
<gene>
    <name evidence="2" type="ORF">LQV63_18665</name>
</gene>
<keyword evidence="3" id="KW-1185">Reference proteome</keyword>
<keyword evidence="1" id="KW-0472">Membrane</keyword>
<proteinExistence type="predicted"/>
<keyword evidence="1" id="KW-1133">Transmembrane helix</keyword>
<name>A0ABS8YJH7_9BACL</name>
<dbReference type="Proteomes" id="UP001199916">
    <property type="component" value="Unassembled WGS sequence"/>
</dbReference>
<feature type="transmembrane region" description="Helical" evidence="1">
    <location>
        <begin position="20"/>
        <end position="44"/>
    </location>
</feature>